<evidence type="ECO:0000256" key="1">
    <source>
        <dbReference type="SAM" id="MobiDB-lite"/>
    </source>
</evidence>
<dbReference type="eggNOG" id="COG0456">
    <property type="taxonomic scope" value="Bacteria"/>
</dbReference>
<name>D5CQM8_SIDLE</name>
<dbReference type="RefSeq" id="WP_013029162.1">
    <property type="nucleotide sequence ID" value="NC_013959.1"/>
</dbReference>
<organism evidence="2 3">
    <name type="scientific">Sideroxydans lithotrophicus (strain ES-1)</name>
    <dbReference type="NCBI Taxonomy" id="580332"/>
    <lineage>
        <taxon>Bacteria</taxon>
        <taxon>Pseudomonadati</taxon>
        <taxon>Pseudomonadota</taxon>
        <taxon>Betaproteobacteria</taxon>
        <taxon>Nitrosomonadales</taxon>
        <taxon>Gallionellaceae</taxon>
        <taxon>Sideroxydans</taxon>
    </lineage>
</organism>
<evidence type="ECO:0008006" key="4">
    <source>
        <dbReference type="Google" id="ProtNLM"/>
    </source>
</evidence>
<dbReference type="InterPro" id="IPR021969">
    <property type="entry name" value="DUF3579"/>
</dbReference>
<dbReference type="Proteomes" id="UP000001625">
    <property type="component" value="Chromosome"/>
</dbReference>
<dbReference type="STRING" id="580332.Slit_1026"/>
<feature type="region of interest" description="Disordered" evidence="1">
    <location>
        <begin position="86"/>
        <end position="116"/>
    </location>
</feature>
<feature type="compositionally biased region" description="Basic and acidic residues" evidence="1">
    <location>
        <begin position="91"/>
        <end position="116"/>
    </location>
</feature>
<proteinExistence type="predicted"/>
<dbReference type="EMBL" id="CP001965">
    <property type="protein sequence ID" value="ADE11264.1"/>
    <property type="molecule type" value="Genomic_DNA"/>
</dbReference>
<dbReference type="HOGENOM" id="CLU_2095220_0_0_4"/>
<dbReference type="KEGG" id="slt:Slit_1026"/>
<dbReference type="AlphaFoldDB" id="D5CQM8"/>
<sequence>MLPGVAEFVVQGITVDGEVLQPPEWAEQLCSSLGKADPDGRVYASHARPMVVNGVQSVVVRLSLKLVDENAFETIKQFVTEHRLQVRAGRGSRDAEGAESHLVVEQERRSPKNNDW</sequence>
<gene>
    <name evidence="2" type="ordered locus">Slit_1026</name>
</gene>
<dbReference type="OrthoDB" id="9814727at2"/>
<protein>
    <recommendedName>
        <fullName evidence="4">DUF3579 domain-containing protein</fullName>
    </recommendedName>
</protein>
<accession>D5CQM8</accession>
<dbReference type="Gene3D" id="3.30.70.2340">
    <property type="entry name" value="Uncharacterised protein PF12112 family, DUF3579"/>
    <property type="match status" value="1"/>
</dbReference>
<evidence type="ECO:0000313" key="3">
    <source>
        <dbReference type="Proteomes" id="UP000001625"/>
    </source>
</evidence>
<dbReference type="Pfam" id="PF12112">
    <property type="entry name" value="DUF3579"/>
    <property type="match status" value="1"/>
</dbReference>
<keyword evidence="3" id="KW-1185">Reference proteome</keyword>
<reference evidence="2 3" key="1">
    <citation type="submission" date="2010-03" db="EMBL/GenBank/DDBJ databases">
        <title>Complete sequence of Sideroxydans lithotrophicus ES-1.</title>
        <authorList>
            <consortium name="US DOE Joint Genome Institute"/>
            <person name="Lucas S."/>
            <person name="Copeland A."/>
            <person name="Lapidus A."/>
            <person name="Cheng J.-F."/>
            <person name="Bruce D."/>
            <person name="Goodwin L."/>
            <person name="Pitluck S."/>
            <person name="Munk A.C."/>
            <person name="Detter J.C."/>
            <person name="Han C."/>
            <person name="Tapia R."/>
            <person name="Larimer F."/>
            <person name="Land M."/>
            <person name="Hauser L."/>
            <person name="Kyrpides N."/>
            <person name="Ivanova N."/>
            <person name="Emerson D."/>
            <person name="Woyke T."/>
        </authorList>
    </citation>
    <scope>NUCLEOTIDE SEQUENCE [LARGE SCALE GENOMIC DNA]</scope>
    <source>
        <strain evidence="2 3">ES-1</strain>
    </source>
</reference>
<evidence type="ECO:0000313" key="2">
    <source>
        <dbReference type="EMBL" id="ADE11264.1"/>
    </source>
</evidence>